<name>A0A2T0MAU4_9FLAO</name>
<proteinExistence type="predicted"/>
<protein>
    <submittedName>
        <fullName evidence="1">Uncharacterized protein</fullName>
    </submittedName>
</protein>
<dbReference type="AlphaFoldDB" id="A0A2T0MAU4"/>
<accession>A0A2T0MAU4</accession>
<dbReference type="Proteomes" id="UP000237640">
    <property type="component" value="Unassembled WGS sequence"/>
</dbReference>
<dbReference type="EMBL" id="PVYX01000002">
    <property type="protein sequence ID" value="PRX54636.1"/>
    <property type="molecule type" value="Genomic_DNA"/>
</dbReference>
<reference evidence="1 2" key="1">
    <citation type="submission" date="2018-03" db="EMBL/GenBank/DDBJ databases">
        <title>Genomic Encyclopedia of Archaeal and Bacterial Type Strains, Phase II (KMG-II): from individual species to whole genera.</title>
        <authorList>
            <person name="Goeker M."/>
        </authorList>
    </citation>
    <scope>NUCLEOTIDE SEQUENCE [LARGE SCALE GENOMIC DNA]</scope>
    <source>
        <strain evidence="1 2">DSM 25027</strain>
    </source>
</reference>
<gene>
    <name evidence="1" type="ORF">CLV81_3038</name>
</gene>
<evidence type="ECO:0000313" key="1">
    <source>
        <dbReference type="EMBL" id="PRX54636.1"/>
    </source>
</evidence>
<evidence type="ECO:0000313" key="2">
    <source>
        <dbReference type="Proteomes" id="UP000237640"/>
    </source>
</evidence>
<organism evidence="1 2">
    <name type="scientific">Flagellimonas meridianipacifica</name>
    <dbReference type="NCBI Taxonomy" id="1080225"/>
    <lineage>
        <taxon>Bacteria</taxon>
        <taxon>Pseudomonadati</taxon>
        <taxon>Bacteroidota</taxon>
        <taxon>Flavobacteriia</taxon>
        <taxon>Flavobacteriales</taxon>
        <taxon>Flavobacteriaceae</taxon>
        <taxon>Flagellimonas</taxon>
    </lineage>
</organism>
<comment type="caution">
    <text evidence="1">The sequence shown here is derived from an EMBL/GenBank/DDBJ whole genome shotgun (WGS) entry which is preliminary data.</text>
</comment>
<sequence>MALHARLSLSLVESWVAKAKIVDEVFAGNDPNQLDKVFCCADTGHFKTYHL</sequence>
<keyword evidence="2" id="KW-1185">Reference proteome</keyword>